<proteinExistence type="predicted"/>
<organism evidence="3 4">
    <name type="scientific">Ridgeia piscesae</name>
    <name type="common">Tubeworm</name>
    <dbReference type="NCBI Taxonomy" id="27915"/>
    <lineage>
        <taxon>Eukaryota</taxon>
        <taxon>Metazoa</taxon>
        <taxon>Spiralia</taxon>
        <taxon>Lophotrochozoa</taxon>
        <taxon>Annelida</taxon>
        <taxon>Polychaeta</taxon>
        <taxon>Sedentaria</taxon>
        <taxon>Canalipalpata</taxon>
        <taxon>Sabellida</taxon>
        <taxon>Siboglinidae</taxon>
        <taxon>Ridgeia</taxon>
    </lineage>
</organism>
<accession>A0AAD9K5W1</accession>
<protein>
    <recommendedName>
        <fullName evidence="2">Galaxin-like repeats domain-containing protein</fullName>
    </recommendedName>
</protein>
<reference evidence="3" key="1">
    <citation type="journal article" date="2023" name="Mol. Biol. Evol.">
        <title>Third-Generation Sequencing Reveals the Adaptive Role of the Epigenome in Three Deep-Sea Polychaetes.</title>
        <authorList>
            <person name="Perez M."/>
            <person name="Aroh O."/>
            <person name="Sun Y."/>
            <person name="Lan Y."/>
            <person name="Juniper S.K."/>
            <person name="Young C.R."/>
            <person name="Angers B."/>
            <person name="Qian P.Y."/>
        </authorList>
    </citation>
    <scope>NUCLEOTIDE SEQUENCE</scope>
    <source>
        <strain evidence="3">R07B-5</strain>
    </source>
</reference>
<gene>
    <name evidence="3" type="ORF">NP493_1395g00037</name>
</gene>
<feature type="domain" description="Galaxin-like repeats" evidence="2">
    <location>
        <begin position="37"/>
        <end position="85"/>
    </location>
</feature>
<evidence type="ECO:0000313" key="3">
    <source>
        <dbReference type="EMBL" id="KAK2164728.1"/>
    </source>
</evidence>
<dbReference type="Proteomes" id="UP001209878">
    <property type="component" value="Unassembled WGS sequence"/>
</dbReference>
<name>A0AAD9K5W1_RIDPI</name>
<comment type="caution">
    <text evidence="3">The sequence shown here is derived from an EMBL/GenBank/DDBJ whole genome shotgun (WGS) entry which is preliminary data.</text>
</comment>
<feature type="signal peptide" evidence="1">
    <location>
        <begin position="1"/>
        <end position="21"/>
    </location>
</feature>
<dbReference type="Pfam" id="PF24748">
    <property type="entry name" value="Galaxin_repeat"/>
    <property type="match status" value="1"/>
</dbReference>
<evidence type="ECO:0000313" key="4">
    <source>
        <dbReference type="Proteomes" id="UP001209878"/>
    </source>
</evidence>
<dbReference type="AlphaFoldDB" id="A0AAD9K5W1"/>
<evidence type="ECO:0000256" key="1">
    <source>
        <dbReference type="SAM" id="SignalP"/>
    </source>
</evidence>
<feature type="chain" id="PRO_5041920171" description="Galaxin-like repeats domain-containing protein" evidence="1">
    <location>
        <begin position="22"/>
        <end position="98"/>
    </location>
</feature>
<sequence length="98" mass="11023">MHVTVILALTTLVASYTFVDGFFLWDDACDITPIGHCNGKAFNFREHLCCGDQLYPRVTGTECCCSYKMLDTAKEKCCHGFVIPIEEKCLPDPIKRGR</sequence>
<keyword evidence="4" id="KW-1185">Reference proteome</keyword>
<dbReference type="InterPro" id="IPR056601">
    <property type="entry name" value="Galaxin_dom"/>
</dbReference>
<dbReference type="EMBL" id="JAODUO010001399">
    <property type="protein sequence ID" value="KAK2164728.1"/>
    <property type="molecule type" value="Genomic_DNA"/>
</dbReference>
<keyword evidence="1" id="KW-0732">Signal</keyword>
<evidence type="ECO:0000259" key="2">
    <source>
        <dbReference type="Pfam" id="PF24748"/>
    </source>
</evidence>